<dbReference type="GO" id="GO:0005524">
    <property type="term" value="F:ATP binding"/>
    <property type="evidence" value="ECO:0007669"/>
    <property type="project" value="InterPro"/>
</dbReference>
<dbReference type="EMBL" id="ATBP01002031">
    <property type="protein sequence ID" value="ETR66366.1"/>
    <property type="molecule type" value="Genomic_DNA"/>
</dbReference>
<feature type="non-terminal residue" evidence="2">
    <location>
        <position position="373"/>
    </location>
</feature>
<comment type="caution">
    <text evidence="2">The sequence shown here is derived from an EMBL/GenBank/DDBJ whole genome shotgun (WGS) entry which is preliminary data.</text>
</comment>
<dbReference type="SMART" id="SM00382">
    <property type="entry name" value="AAA"/>
    <property type="match status" value="1"/>
</dbReference>
<dbReference type="PANTHER" id="PTHR37096:SF1">
    <property type="entry name" value="AAA+ ATPASE DOMAIN-CONTAINING PROTEIN"/>
    <property type="match status" value="1"/>
</dbReference>
<feature type="domain" description="AAA+ ATPase" evidence="1">
    <location>
        <begin position="31"/>
        <end position="217"/>
    </location>
</feature>
<gene>
    <name evidence="2" type="ORF">OMM_12880</name>
</gene>
<organism evidence="2 3">
    <name type="scientific">Candidatus Magnetoglobus multicellularis str. Araruama</name>
    <dbReference type="NCBI Taxonomy" id="890399"/>
    <lineage>
        <taxon>Bacteria</taxon>
        <taxon>Pseudomonadati</taxon>
        <taxon>Thermodesulfobacteriota</taxon>
        <taxon>Desulfobacteria</taxon>
        <taxon>Desulfobacterales</taxon>
        <taxon>Desulfobacteraceae</taxon>
        <taxon>Candidatus Magnetoglobus</taxon>
    </lineage>
</organism>
<dbReference type="InterPro" id="IPR003593">
    <property type="entry name" value="AAA+_ATPase"/>
</dbReference>
<protein>
    <submittedName>
        <fullName evidence="2">ATPase</fullName>
    </submittedName>
</protein>
<evidence type="ECO:0000259" key="1">
    <source>
        <dbReference type="SMART" id="SM00382"/>
    </source>
</evidence>
<accession>A0A1V1NV38</accession>
<dbReference type="Proteomes" id="UP000189670">
    <property type="component" value="Unassembled WGS sequence"/>
</dbReference>
<dbReference type="InterPro" id="IPR011579">
    <property type="entry name" value="ATPase_dom"/>
</dbReference>
<dbReference type="Gene3D" id="3.40.50.300">
    <property type="entry name" value="P-loop containing nucleotide triphosphate hydrolases"/>
    <property type="match status" value="1"/>
</dbReference>
<proteinExistence type="predicted"/>
<evidence type="ECO:0000313" key="3">
    <source>
        <dbReference type="Proteomes" id="UP000189670"/>
    </source>
</evidence>
<dbReference type="SUPFAM" id="SSF52540">
    <property type="entry name" value="P-loop containing nucleoside triphosphate hydrolases"/>
    <property type="match status" value="1"/>
</dbReference>
<sequence>MPQKIKYTKTEEFINRREELDYLAQWINKKPQYILFVYGPKSSGKTTLLSKFIEKHLTNKYFNIKHFNLREMLIANYSDFIQAFFEVDYSRTGDVKQKREYNLKLFKLSKEIKQSLENKALDPFVVMKKELRKISKKGKKPIIIIDELQALEDIYINGQRDLLKELFNFFVALTKEAHLCHVIIASSDGYFMNKIYNDSKLTKTSAFFEVNYLPKKDVQYWLTHLEQESGLSAFTLTDEQIEMIWKYLGGSMFEISYILGELIPLAKKKCIDTQIIKKEIDRLISINCGKFEHYVKLHKNRFHLLRHILIIQEKRRDFLFKDLHELVSKNWYSINDLSDELNNLVRMNILSFDPTTASYALQGNVLSMAFSNI</sequence>
<dbReference type="InterPro" id="IPR051667">
    <property type="entry name" value="Archaeal_ATPase_domain"/>
</dbReference>
<name>A0A1V1NV38_9BACT</name>
<evidence type="ECO:0000313" key="2">
    <source>
        <dbReference type="EMBL" id="ETR66366.1"/>
    </source>
</evidence>
<dbReference type="PANTHER" id="PTHR37096">
    <property type="entry name" value="YALI0E33429P"/>
    <property type="match status" value="1"/>
</dbReference>
<dbReference type="Pfam" id="PF01637">
    <property type="entry name" value="ATPase_2"/>
    <property type="match status" value="1"/>
</dbReference>
<dbReference type="AlphaFoldDB" id="A0A1V1NV38"/>
<dbReference type="InterPro" id="IPR027417">
    <property type="entry name" value="P-loop_NTPase"/>
</dbReference>
<reference evidence="3" key="1">
    <citation type="submission" date="2012-11" db="EMBL/GenBank/DDBJ databases">
        <authorList>
            <person name="Lucero-Rivera Y.E."/>
            <person name="Tovar-Ramirez D."/>
        </authorList>
    </citation>
    <scope>NUCLEOTIDE SEQUENCE [LARGE SCALE GENOMIC DNA]</scope>
    <source>
        <strain evidence="3">Araruama</strain>
    </source>
</reference>